<keyword evidence="2" id="KW-1185">Reference proteome</keyword>
<protein>
    <submittedName>
        <fullName evidence="1">Uncharacterized protein</fullName>
    </submittedName>
</protein>
<geneLocation type="plasmid" evidence="2">
    <name>psj05684b</name>
</geneLocation>
<dbReference type="AlphaFoldDB" id="A0A249PKE2"/>
<sequence length="64" mass="6919">MAGSLPGSTPSVAYCSGKLRLRQLRRAQEGPLPRAKACSKLFPYCRTGGDPLLSESRQLELDIA</sequence>
<proteinExistence type="predicted"/>
<keyword evidence="1" id="KW-0614">Plasmid</keyword>
<dbReference type="EMBL" id="CP023068">
    <property type="protein sequence ID" value="ASY66212.1"/>
    <property type="molecule type" value="Genomic_DNA"/>
</dbReference>
<dbReference type="Proteomes" id="UP000217211">
    <property type="component" value="Plasmid pSJ05684b"/>
</dbReference>
<organism evidence="1 2">
    <name type="scientific">Sinorhizobium sojae CCBAU 05684</name>
    <dbReference type="NCBI Taxonomy" id="716928"/>
    <lineage>
        <taxon>Bacteria</taxon>
        <taxon>Pseudomonadati</taxon>
        <taxon>Pseudomonadota</taxon>
        <taxon>Alphaproteobacteria</taxon>
        <taxon>Hyphomicrobiales</taxon>
        <taxon>Rhizobiaceae</taxon>
        <taxon>Sinorhizobium/Ensifer group</taxon>
        <taxon>Sinorhizobium</taxon>
    </lineage>
</organism>
<reference evidence="1 2" key="1">
    <citation type="submission" date="2017-08" db="EMBL/GenBank/DDBJ databases">
        <title>Multipartite genome sequences of Sinorhizobium species nodulating soybeans.</title>
        <authorList>
            <person name="Tian C.F."/>
        </authorList>
    </citation>
    <scope>NUCLEOTIDE SEQUENCE [LARGE SCALE GENOMIC DNA]</scope>
    <source>
        <strain evidence="1 2">CCBAU 05684</strain>
        <plasmid evidence="2">psj05684b</plasmid>
    </source>
</reference>
<dbReference type="KEGG" id="esj:SJ05684_b52300"/>
<gene>
    <name evidence="1" type="ORF">SJ05684_b52300</name>
</gene>
<evidence type="ECO:0000313" key="1">
    <source>
        <dbReference type="EMBL" id="ASY66212.1"/>
    </source>
</evidence>
<name>A0A249PKE2_9HYPH</name>
<evidence type="ECO:0000313" key="2">
    <source>
        <dbReference type="Proteomes" id="UP000217211"/>
    </source>
</evidence>
<accession>A0A249PKE2</accession>